<name>A0A4Q7UX65_PSEST</name>
<reference evidence="3 4" key="1">
    <citation type="submission" date="2019-02" db="EMBL/GenBank/DDBJ databases">
        <title>Sequencing the genomes of 1000 actinobacteria strains.</title>
        <authorList>
            <person name="Klenk H.-P."/>
        </authorList>
    </citation>
    <scope>NUCLEOTIDE SEQUENCE [LARGE SCALE GENOMIC DNA]</scope>
    <source>
        <strain evidence="3 4">DSM 45779</strain>
    </source>
</reference>
<keyword evidence="1" id="KW-0732">Signal</keyword>
<organism evidence="3 4">
    <name type="scientific">Pseudonocardia sediminis</name>
    <dbReference type="NCBI Taxonomy" id="1397368"/>
    <lineage>
        <taxon>Bacteria</taxon>
        <taxon>Bacillati</taxon>
        <taxon>Actinomycetota</taxon>
        <taxon>Actinomycetes</taxon>
        <taxon>Pseudonocardiales</taxon>
        <taxon>Pseudonocardiaceae</taxon>
        <taxon>Pseudonocardia</taxon>
    </lineage>
</organism>
<evidence type="ECO:0000313" key="3">
    <source>
        <dbReference type="EMBL" id="RZT86365.1"/>
    </source>
</evidence>
<sequence>MHRRPLGVPARRPALVVAALAAALTLAGCAGSGVDSPVPAAPEASTAAAPADADVAFVRGMTPHHDQALQMTALAPDRASSPRVTALASEISAAQQPEITTMRDWLSARGLPATDPAHAGHAMTGMLDATALQRLEASRGPAFDRLFLEQMVAHHAGALEMARTEVATGRDPQMVALARDIVASQQAEIDRMRAMLG</sequence>
<dbReference type="Gene3D" id="1.20.1260.10">
    <property type="match status" value="1"/>
</dbReference>
<dbReference type="PANTHER" id="PTHR36933:SF1">
    <property type="entry name" value="SLL0788 PROTEIN"/>
    <property type="match status" value="1"/>
</dbReference>
<keyword evidence="4" id="KW-1185">Reference proteome</keyword>
<feature type="signal peptide" evidence="1">
    <location>
        <begin position="1"/>
        <end position="30"/>
    </location>
</feature>
<accession>A0A4Q7UX65</accession>
<protein>
    <submittedName>
        <fullName evidence="3">Uncharacterized protein (DUF305 family)</fullName>
    </submittedName>
</protein>
<dbReference type="InterPro" id="IPR005183">
    <property type="entry name" value="DUF305_CopM-like"/>
</dbReference>
<dbReference type="PROSITE" id="PS51257">
    <property type="entry name" value="PROKAR_LIPOPROTEIN"/>
    <property type="match status" value="1"/>
</dbReference>
<evidence type="ECO:0000256" key="1">
    <source>
        <dbReference type="SAM" id="SignalP"/>
    </source>
</evidence>
<feature type="chain" id="PRO_5039149113" evidence="1">
    <location>
        <begin position="31"/>
        <end position="197"/>
    </location>
</feature>
<dbReference type="RefSeq" id="WP_130290676.1">
    <property type="nucleotide sequence ID" value="NZ_SHKL01000001.1"/>
</dbReference>
<dbReference type="PANTHER" id="PTHR36933">
    <property type="entry name" value="SLL0788 PROTEIN"/>
    <property type="match status" value="1"/>
</dbReference>
<dbReference type="EMBL" id="SHKL01000001">
    <property type="protein sequence ID" value="RZT86365.1"/>
    <property type="molecule type" value="Genomic_DNA"/>
</dbReference>
<gene>
    <name evidence="3" type="ORF">EV383_3258</name>
</gene>
<dbReference type="OrthoDB" id="26872at2"/>
<dbReference type="Pfam" id="PF03713">
    <property type="entry name" value="DUF305"/>
    <property type="match status" value="1"/>
</dbReference>
<proteinExistence type="predicted"/>
<dbReference type="AlphaFoldDB" id="A0A4Q7UX65"/>
<dbReference type="Proteomes" id="UP000291591">
    <property type="component" value="Unassembled WGS sequence"/>
</dbReference>
<evidence type="ECO:0000313" key="4">
    <source>
        <dbReference type="Proteomes" id="UP000291591"/>
    </source>
</evidence>
<feature type="domain" description="DUF305" evidence="2">
    <location>
        <begin position="54"/>
        <end position="196"/>
    </location>
</feature>
<dbReference type="InterPro" id="IPR012347">
    <property type="entry name" value="Ferritin-like"/>
</dbReference>
<comment type="caution">
    <text evidence="3">The sequence shown here is derived from an EMBL/GenBank/DDBJ whole genome shotgun (WGS) entry which is preliminary data.</text>
</comment>
<evidence type="ECO:0000259" key="2">
    <source>
        <dbReference type="Pfam" id="PF03713"/>
    </source>
</evidence>